<gene>
    <name evidence="2" type="ORF">CY0110_14495</name>
</gene>
<feature type="transmembrane region" description="Helical" evidence="1">
    <location>
        <begin position="6"/>
        <end position="24"/>
    </location>
</feature>
<feature type="transmembrane region" description="Helical" evidence="1">
    <location>
        <begin position="50"/>
        <end position="70"/>
    </location>
</feature>
<organism evidence="2 3">
    <name type="scientific">Crocosphaera chwakensis CCY0110</name>
    <dbReference type="NCBI Taxonomy" id="391612"/>
    <lineage>
        <taxon>Bacteria</taxon>
        <taxon>Bacillati</taxon>
        <taxon>Cyanobacteriota</taxon>
        <taxon>Cyanophyceae</taxon>
        <taxon>Oscillatoriophycideae</taxon>
        <taxon>Chroococcales</taxon>
        <taxon>Aphanothecaceae</taxon>
        <taxon>Crocosphaera</taxon>
        <taxon>Crocosphaera chwakensis</taxon>
    </lineage>
</organism>
<protein>
    <submittedName>
        <fullName evidence="2">Uncharacterized protein</fullName>
    </submittedName>
</protein>
<dbReference type="Proteomes" id="UP000003781">
    <property type="component" value="Unassembled WGS sequence"/>
</dbReference>
<accession>A3IZ50</accession>
<comment type="caution">
    <text evidence="2">The sequence shown here is derived from an EMBL/GenBank/DDBJ whole genome shotgun (WGS) entry which is preliminary data.</text>
</comment>
<name>A3IZ50_9CHRO</name>
<dbReference type="AlphaFoldDB" id="A3IZ50"/>
<keyword evidence="1" id="KW-1133">Transmembrane helix</keyword>
<evidence type="ECO:0000256" key="1">
    <source>
        <dbReference type="SAM" id="Phobius"/>
    </source>
</evidence>
<feature type="transmembrane region" description="Helical" evidence="1">
    <location>
        <begin position="90"/>
        <end position="117"/>
    </location>
</feature>
<keyword evidence="3" id="KW-1185">Reference proteome</keyword>
<keyword evidence="1" id="KW-0812">Transmembrane</keyword>
<reference evidence="2 3" key="1">
    <citation type="submission" date="2007-03" db="EMBL/GenBank/DDBJ databases">
        <authorList>
            <person name="Stal L."/>
            <person name="Ferriera S."/>
            <person name="Johnson J."/>
            <person name="Kravitz S."/>
            <person name="Beeson K."/>
            <person name="Sutton G."/>
            <person name="Rogers Y.-H."/>
            <person name="Friedman R."/>
            <person name="Frazier M."/>
            <person name="Venter J.C."/>
        </authorList>
    </citation>
    <scope>NUCLEOTIDE SEQUENCE [LARGE SCALE GENOMIC DNA]</scope>
    <source>
        <strain evidence="2 3">CCY0110</strain>
    </source>
</reference>
<evidence type="ECO:0000313" key="3">
    <source>
        <dbReference type="Proteomes" id="UP000003781"/>
    </source>
</evidence>
<dbReference type="RefSeq" id="WP_008278666.1">
    <property type="nucleotide sequence ID" value="NZ_AAXW01000094.1"/>
</dbReference>
<dbReference type="EMBL" id="AAXW01000094">
    <property type="protein sequence ID" value="EAZ88254.1"/>
    <property type="molecule type" value="Genomic_DNA"/>
</dbReference>
<dbReference type="eggNOG" id="ENOG5030X3S">
    <property type="taxonomic scope" value="Bacteria"/>
</dbReference>
<evidence type="ECO:0000313" key="2">
    <source>
        <dbReference type="EMBL" id="EAZ88254.1"/>
    </source>
</evidence>
<proteinExistence type="predicted"/>
<keyword evidence="1" id="KW-0472">Membrane</keyword>
<sequence length="133" mass="15114">MLGISYILLSGGIITFFALILEFIQKSVKEDFDVYGDVTGGLSMEQSMKFLYLSTIITGCILWTGFIYYWEVIDNKNCNPSDFVLDEPESFILSFIVLGIFYIIPGLILGSCATVFWMELLQIDLSNEEKVEF</sequence>
<dbReference type="OrthoDB" id="9972062at2"/>